<reference evidence="1 2" key="1">
    <citation type="journal article" date="2014" name="Int. J. Syst. Evol. Microbiol.">
        <title>Complete genome sequence of Corynebacterium casei LMG S-19264T (=DSM 44701T), isolated from a smear-ripened cheese.</title>
        <authorList>
            <consortium name="US DOE Joint Genome Institute (JGI-PGF)"/>
            <person name="Walter F."/>
            <person name="Albersmeier A."/>
            <person name="Kalinowski J."/>
            <person name="Ruckert C."/>
        </authorList>
    </citation>
    <scope>NUCLEOTIDE SEQUENCE [LARGE SCALE GENOMIC DNA]</scope>
    <source>
        <strain evidence="1 2">IBRC-M 10912</strain>
    </source>
</reference>
<evidence type="ECO:0000313" key="2">
    <source>
        <dbReference type="Proteomes" id="UP001595821"/>
    </source>
</evidence>
<dbReference type="EMBL" id="JBHSDJ010000115">
    <property type="protein sequence ID" value="MFC4248107.1"/>
    <property type="molecule type" value="Genomic_DNA"/>
</dbReference>
<protein>
    <recommendedName>
        <fullName evidence="3">Nucleotide exchange factor GrpE</fullName>
    </recommendedName>
</protein>
<evidence type="ECO:0008006" key="3">
    <source>
        <dbReference type="Google" id="ProtNLM"/>
    </source>
</evidence>
<name>A0ABD5P1M8_9EURY</name>
<dbReference type="GeneID" id="71852646"/>
<dbReference type="AlphaFoldDB" id="A0ABD5P1M8"/>
<evidence type="ECO:0000313" key="1">
    <source>
        <dbReference type="EMBL" id="MFC4248107.1"/>
    </source>
</evidence>
<dbReference type="RefSeq" id="WP_246971866.1">
    <property type="nucleotide sequence ID" value="NZ_CP095397.1"/>
</dbReference>
<accession>A0ABD5P1M8</accession>
<gene>
    <name evidence="1" type="ORF">ACFOZ7_14390</name>
</gene>
<comment type="caution">
    <text evidence="1">The sequence shown here is derived from an EMBL/GenBank/DDBJ whole genome shotgun (WGS) entry which is preliminary data.</text>
</comment>
<sequence length="48" mass="5601">MSDDKNPPVRIPESEDDAVAMVEEDMDDDEELDDQKRNLIRAQKRLID</sequence>
<organism evidence="1 2">
    <name type="scientific">Natribaculum luteum</name>
    <dbReference type="NCBI Taxonomy" id="1586232"/>
    <lineage>
        <taxon>Archaea</taxon>
        <taxon>Methanobacteriati</taxon>
        <taxon>Methanobacteriota</taxon>
        <taxon>Stenosarchaea group</taxon>
        <taxon>Halobacteria</taxon>
        <taxon>Halobacteriales</taxon>
        <taxon>Natrialbaceae</taxon>
        <taxon>Natribaculum</taxon>
    </lineage>
</organism>
<dbReference type="Proteomes" id="UP001595821">
    <property type="component" value="Unassembled WGS sequence"/>
</dbReference>
<proteinExistence type="predicted"/>